<reference evidence="2" key="1">
    <citation type="journal article" date="2019" name="Int. J. Syst. Evol. Microbiol.">
        <title>The Global Catalogue of Microorganisms (GCM) 10K type strain sequencing project: providing services to taxonomists for standard genome sequencing and annotation.</title>
        <authorList>
            <consortium name="The Broad Institute Genomics Platform"/>
            <consortium name="The Broad Institute Genome Sequencing Center for Infectious Disease"/>
            <person name="Wu L."/>
            <person name="Ma J."/>
        </authorList>
    </citation>
    <scope>NUCLEOTIDE SEQUENCE [LARGE SCALE GENOMIC DNA]</scope>
    <source>
        <strain evidence="2">CCUG 56401</strain>
    </source>
</reference>
<organism evidence="1 2">
    <name type="scientific">Saccharopolyspora rosea</name>
    <dbReference type="NCBI Taxonomy" id="524884"/>
    <lineage>
        <taxon>Bacteria</taxon>
        <taxon>Bacillati</taxon>
        <taxon>Actinomycetota</taxon>
        <taxon>Actinomycetes</taxon>
        <taxon>Pseudonocardiales</taxon>
        <taxon>Pseudonocardiaceae</taxon>
        <taxon>Saccharopolyspora</taxon>
    </lineage>
</organism>
<evidence type="ECO:0000313" key="2">
    <source>
        <dbReference type="Proteomes" id="UP001597018"/>
    </source>
</evidence>
<dbReference type="Gene3D" id="3.40.1000.10">
    <property type="entry name" value="Mog1/PsbP, alpha/beta/alpha sandwich"/>
    <property type="match status" value="1"/>
</dbReference>
<name>A0ABW3FML3_9PSEU</name>
<evidence type="ECO:0000313" key="1">
    <source>
        <dbReference type="EMBL" id="MFD0919375.1"/>
    </source>
</evidence>
<proteinExistence type="predicted"/>
<comment type="caution">
    <text evidence="1">The sequence shown here is derived from an EMBL/GenBank/DDBJ whole genome shotgun (WGS) entry which is preliminary data.</text>
</comment>
<sequence length="133" mass="14685">MALHSASSQHGFTANITITGETHEDDVTLTEIGDAAVERLRAQGARDVTLGRRNETGTAEDPGLTQAVKLNVDVRGRPQDLIQFQVFLSMRDRHDPRRRAVLHVVLSALPEQFPTVIGDFEQFLSTIRPEGAQ</sequence>
<dbReference type="EMBL" id="JBHTIW010000003">
    <property type="protein sequence ID" value="MFD0919375.1"/>
    <property type="molecule type" value="Genomic_DNA"/>
</dbReference>
<keyword evidence="2" id="KW-1185">Reference proteome</keyword>
<dbReference type="Proteomes" id="UP001597018">
    <property type="component" value="Unassembled WGS sequence"/>
</dbReference>
<protein>
    <submittedName>
        <fullName evidence="1">Uncharacterized protein</fullName>
    </submittedName>
</protein>
<accession>A0ABW3FML3</accession>
<gene>
    <name evidence="1" type="ORF">ACFQ16_06450</name>
</gene>